<dbReference type="InterPro" id="IPR036866">
    <property type="entry name" value="RibonucZ/Hydroxyglut_hydro"/>
</dbReference>
<evidence type="ECO:0000313" key="3">
    <source>
        <dbReference type="Proteomes" id="UP000320209"/>
    </source>
</evidence>
<sequence>MSGRPPVHNEYRQEDSCRIDAMWDVGEAPPRPEEPVEVTGGVHLLLAPNANHWTYEGTNTWIVVADGRAVVIDPGPADPGHLDRIDEVVRGAGARLETVLLTHHHGDHSQAAHAVAERWQATIRPRVQQGKIPDGTRFDLGRRMQIRAVTTPGHTSDGVSFTLDERRVMLTGDTVLARFNPYISHPDGTIADMLGSMSRIADMVDDDWALLPGHGPTVREPTTYLKARVADRQRRIDQVERLLSDGVAREQVTDHVYAKVGDERRPAARASVEAILHYLDTRALRAREKGSTG</sequence>
<protein>
    <submittedName>
        <fullName evidence="2">Glyoxylase-like metal-dependent hydrolase (Beta-lactamase superfamily II)</fullName>
    </submittedName>
</protein>
<dbReference type="Proteomes" id="UP000320209">
    <property type="component" value="Unassembled WGS sequence"/>
</dbReference>
<dbReference type="CDD" id="cd16278">
    <property type="entry name" value="metallo-hydrolase-like_MBL-fold"/>
    <property type="match status" value="1"/>
</dbReference>
<reference evidence="2 3" key="1">
    <citation type="submission" date="2019-06" db="EMBL/GenBank/DDBJ databases">
        <title>Sequencing the genomes of 1000 actinobacteria strains.</title>
        <authorList>
            <person name="Klenk H.-P."/>
        </authorList>
    </citation>
    <scope>NUCLEOTIDE SEQUENCE [LARGE SCALE GENOMIC DNA]</scope>
    <source>
        <strain evidence="2 3">DSM 25218</strain>
    </source>
</reference>
<evidence type="ECO:0000259" key="1">
    <source>
        <dbReference type="SMART" id="SM00849"/>
    </source>
</evidence>
<dbReference type="RefSeq" id="WP_141780026.1">
    <property type="nucleotide sequence ID" value="NZ_VFOV01000001.1"/>
</dbReference>
<dbReference type="PANTHER" id="PTHR23131:SF0">
    <property type="entry name" value="ENDORIBONUCLEASE LACTB2"/>
    <property type="match status" value="1"/>
</dbReference>
<dbReference type="OrthoDB" id="9788263at2"/>
<dbReference type="SMART" id="SM00849">
    <property type="entry name" value="Lactamase_B"/>
    <property type="match status" value="1"/>
</dbReference>
<dbReference type="GO" id="GO:0016787">
    <property type="term" value="F:hydrolase activity"/>
    <property type="evidence" value="ECO:0007669"/>
    <property type="project" value="UniProtKB-KW"/>
</dbReference>
<feature type="domain" description="Metallo-beta-lactamase" evidence="1">
    <location>
        <begin position="57"/>
        <end position="214"/>
    </location>
</feature>
<organism evidence="2 3">
    <name type="scientific">Nocardioides albertanoniae</name>
    <dbReference type="NCBI Taxonomy" id="1175486"/>
    <lineage>
        <taxon>Bacteria</taxon>
        <taxon>Bacillati</taxon>
        <taxon>Actinomycetota</taxon>
        <taxon>Actinomycetes</taxon>
        <taxon>Propionibacteriales</taxon>
        <taxon>Nocardioidaceae</taxon>
        <taxon>Nocardioides</taxon>
    </lineage>
</organism>
<dbReference type="PANTHER" id="PTHR23131">
    <property type="entry name" value="ENDORIBONUCLEASE LACTB2"/>
    <property type="match status" value="1"/>
</dbReference>
<dbReference type="Gene3D" id="3.60.15.10">
    <property type="entry name" value="Ribonuclease Z/Hydroxyacylglutathione hydrolase-like"/>
    <property type="match status" value="2"/>
</dbReference>
<dbReference type="AlphaFoldDB" id="A0A543A5V3"/>
<name>A0A543A5V3_9ACTN</name>
<gene>
    <name evidence="2" type="ORF">FB381_1872</name>
</gene>
<keyword evidence="3" id="KW-1185">Reference proteome</keyword>
<accession>A0A543A5V3</accession>
<dbReference type="SUPFAM" id="SSF56281">
    <property type="entry name" value="Metallo-hydrolase/oxidoreductase"/>
    <property type="match status" value="1"/>
</dbReference>
<evidence type="ECO:0000313" key="2">
    <source>
        <dbReference type="EMBL" id="TQL67983.1"/>
    </source>
</evidence>
<dbReference type="Pfam" id="PF00753">
    <property type="entry name" value="Lactamase_B"/>
    <property type="match status" value="2"/>
</dbReference>
<dbReference type="EMBL" id="VFOV01000001">
    <property type="protein sequence ID" value="TQL67983.1"/>
    <property type="molecule type" value="Genomic_DNA"/>
</dbReference>
<proteinExistence type="predicted"/>
<comment type="caution">
    <text evidence="2">The sequence shown here is derived from an EMBL/GenBank/DDBJ whole genome shotgun (WGS) entry which is preliminary data.</text>
</comment>
<dbReference type="InterPro" id="IPR050662">
    <property type="entry name" value="Sec-metab_biosynth-thioest"/>
</dbReference>
<keyword evidence="2" id="KW-0378">Hydrolase</keyword>
<dbReference type="InterPro" id="IPR001279">
    <property type="entry name" value="Metallo-B-lactamas"/>
</dbReference>